<comment type="caution">
    <text evidence="3">The sequence shown here is derived from an EMBL/GenBank/DDBJ whole genome shotgun (WGS) entry which is preliminary data.</text>
</comment>
<feature type="compositionally biased region" description="Basic and acidic residues" evidence="2">
    <location>
        <begin position="18"/>
        <end position="29"/>
    </location>
</feature>
<accession>A0AAD8HLA4</accession>
<dbReference type="AlphaFoldDB" id="A0AAD8HLA4"/>
<feature type="region of interest" description="Disordered" evidence="2">
    <location>
        <begin position="1"/>
        <end position="42"/>
    </location>
</feature>
<dbReference type="Proteomes" id="UP001237642">
    <property type="component" value="Unassembled WGS sequence"/>
</dbReference>
<sequence>MQQSEETASLRRPGRFRKSVESSDIEAKVPRKHPIGRCSNKKHKSLAFEQEKQLQEPTLVTDGCEMPPEETIDGLPVVEILSSPEEEKPKRDFLLLRKDALKPNPREEFLPEDRQHLVNAASILKSQLVARLTSSAEDLRTKDMINLASRCYIALRELGDDYISFSSQVNKLIAQSQELEFAAKNLKNWNDGDLKARHIQQVQNLSEVTEKLFSTQDKLSRTKTQVELLRFKKEELTAVLLMTTEELSEEEGRIKTLTEERDRFKESYSEIKVGLEKLGAEKEEAAMVLKAINARYDAAKVEFERITNHMLQSMRRSYRRAVGRFSPSSHAAAPSTTSFFAKLATLHSTGFFQANKATEDQTSATAIGVSSEMALPS</sequence>
<evidence type="ECO:0000313" key="3">
    <source>
        <dbReference type="EMBL" id="KAK1368384.1"/>
    </source>
</evidence>
<gene>
    <name evidence="3" type="ORF">POM88_034476</name>
</gene>
<keyword evidence="4" id="KW-1185">Reference proteome</keyword>
<organism evidence="3 4">
    <name type="scientific">Heracleum sosnowskyi</name>
    <dbReference type="NCBI Taxonomy" id="360622"/>
    <lineage>
        <taxon>Eukaryota</taxon>
        <taxon>Viridiplantae</taxon>
        <taxon>Streptophyta</taxon>
        <taxon>Embryophyta</taxon>
        <taxon>Tracheophyta</taxon>
        <taxon>Spermatophyta</taxon>
        <taxon>Magnoliopsida</taxon>
        <taxon>eudicotyledons</taxon>
        <taxon>Gunneridae</taxon>
        <taxon>Pentapetalae</taxon>
        <taxon>asterids</taxon>
        <taxon>campanulids</taxon>
        <taxon>Apiales</taxon>
        <taxon>Apiaceae</taxon>
        <taxon>Apioideae</taxon>
        <taxon>apioid superclade</taxon>
        <taxon>Tordylieae</taxon>
        <taxon>Tordyliinae</taxon>
        <taxon>Heracleum</taxon>
    </lineage>
</organism>
<feature type="coiled-coil region" evidence="1">
    <location>
        <begin position="240"/>
        <end position="295"/>
    </location>
</feature>
<protein>
    <submittedName>
        <fullName evidence="3">Uncharacterized protein</fullName>
    </submittedName>
</protein>
<evidence type="ECO:0000256" key="2">
    <source>
        <dbReference type="SAM" id="MobiDB-lite"/>
    </source>
</evidence>
<keyword evidence="1" id="KW-0175">Coiled coil</keyword>
<dbReference type="Gene3D" id="1.10.287.1490">
    <property type="match status" value="1"/>
</dbReference>
<name>A0AAD8HLA4_9APIA</name>
<evidence type="ECO:0000313" key="4">
    <source>
        <dbReference type="Proteomes" id="UP001237642"/>
    </source>
</evidence>
<reference evidence="3" key="2">
    <citation type="submission" date="2023-05" db="EMBL/GenBank/DDBJ databases">
        <authorList>
            <person name="Schelkunov M.I."/>
        </authorList>
    </citation>
    <scope>NUCLEOTIDE SEQUENCE</scope>
    <source>
        <strain evidence="3">Hsosn_3</strain>
        <tissue evidence="3">Leaf</tissue>
    </source>
</reference>
<dbReference type="EMBL" id="JAUIZM010000008">
    <property type="protein sequence ID" value="KAK1368384.1"/>
    <property type="molecule type" value="Genomic_DNA"/>
</dbReference>
<proteinExistence type="predicted"/>
<feature type="compositionally biased region" description="Basic residues" evidence="2">
    <location>
        <begin position="30"/>
        <end position="42"/>
    </location>
</feature>
<evidence type="ECO:0000256" key="1">
    <source>
        <dbReference type="SAM" id="Coils"/>
    </source>
</evidence>
<reference evidence="3" key="1">
    <citation type="submission" date="2023-02" db="EMBL/GenBank/DDBJ databases">
        <title>Genome of toxic invasive species Heracleum sosnowskyi carries increased number of genes despite the absence of recent whole-genome duplications.</title>
        <authorList>
            <person name="Schelkunov M."/>
            <person name="Shtratnikova V."/>
            <person name="Makarenko M."/>
            <person name="Klepikova A."/>
            <person name="Omelchenko D."/>
            <person name="Novikova G."/>
            <person name="Obukhova E."/>
            <person name="Bogdanov V."/>
            <person name="Penin A."/>
            <person name="Logacheva M."/>
        </authorList>
    </citation>
    <scope>NUCLEOTIDE SEQUENCE</scope>
    <source>
        <strain evidence="3">Hsosn_3</strain>
        <tissue evidence="3">Leaf</tissue>
    </source>
</reference>